<keyword evidence="2" id="KW-1185">Reference proteome</keyword>
<name>A0A2T7PAI7_POMCA</name>
<accession>A0A2T7PAI7</accession>
<comment type="caution">
    <text evidence="1">The sequence shown here is derived from an EMBL/GenBank/DDBJ whole genome shotgun (WGS) entry which is preliminary data.</text>
</comment>
<sequence>MTLPQIPSGDRNEKAVLLYLYTSPQQTAVDVCGVVDDIDAGSKLYLFREDCRGVLEKLEGGVEGKEEIANEIDGSRM</sequence>
<gene>
    <name evidence="1" type="ORF">C0Q70_09689</name>
</gene>
<dbReference type="EMBL" id="PZQS01000005">
    <property type="protein sequence ID" value="PVD30423.1"/>
    <property type="molecule type" value="Genomic_DNA"/>
</dbReference>
<protein>
    <submittedName>
        <fullName evidence="1">Uncharacterized protein</fullName>
    </submittedName>
</protein>
<organism evidence="1 2">
    <name type="scientific">Pomacea canaliculata</name>
    <name type="common">Golden apple snail</name>
    <dbReference type="NCBI Taxonomy" id="400727"/>
    <lineage>
        <taxon>Eukaryota</taxon>
        <taxon>Metazoa</taxon>
        <taxon>Spiralia</taxon>
        <taxon>Lophotrochozoa</taxon>
        <taxon>Mollusca</taxon>
        <taxon>Gastropoda</taxon>
        <taxon>Caenogastropoda</taxon>
        <taxon>Architaenioglossa</taxon>
        <taxon>Ampullarioidea</taxon>
        <taxon>Ampullariidae</taxon>
        <taxon>Pomacea</taxon>
    </lineage>
</organism>
<dbReference type="AlphaFoldDB" id="A0A2T7PAI7"/>
<evidence type="ECO:0000313" key="2">
    <source>
        <dbReference type="Proteomes" id="UP000245119"/>
    </source>
</evidence>
<evidence type="ECO:0000313" key="1">
    <source>
        <dbReference type="EMBL" id="PVD30423.1"/>
    </source>
</evidence>
<reference evidence="1 2" key="1">
    <citation type="submission" date="2018-04" db="EMBL/GenBank/DDBJ databases">
        <title>The genome of golden apple snail Pomacea canaliculata provides insight into stress tolerance and invasive adaptation.</title>
        <authorList>
            <person name="Liu C."/>
            <person name="Liu B."/>
            <person name="Ren Y."/>
            <person name="Zhang Y."/>
            <person name="Wang H."/>
            <person name="Li S."/>
            <person name="Jiang F."/>
            <person name="Yin L."/>
            <person name="Zhang G."/>
            <person name="Qian W."/>
            <person name="Fan W."/>
        </authorList>
    </citation>
    <scope>NUCLEOTIDE SEQUENCE [LARGE SCALE GENOMIC DNA]</scope>
    <source>
        <strain evidence="1">SZHN2017</strain>
        <tissue evidence="1">Muscle</tissue>
    </source>
</reference>
<proteinExistence type="predicted"/>
<dbReference type="Proteomes" id="UP000245119">
    <property type="component" value="Linkage Group LG5"/>
</dbReference>